<feature type="region of interest" description="Disordered" evidence="1">
    <location>
        <begin position="102"/>
        <end position="161"/>
    </location>
</feature>
<dbReference type="HOGENOM" id="CLU_1497101_0_0_1"/>
<accession>A0A0C9SXG3</accession>
<gene>
    <name evidence="2" type="ORF">PAXINDRAFT_116121</name>
</gene>
<organism evidence="2 3">
    <name type="scientific">Paxillus involutus ATCC 200175</name>
    <dbReference type="NCBI Taxonomy" id="664439"/>
    <lineage>
        <taxon>Eukaryota</taxon>
        <taxon>Fungi</taxon>
        <taxon>Dikarya</taxon>
        <taxon>Basidiomycota</taxon>
        <taxon>Agaricomycotina</taxon>
        <taxon>Agaricomycetes</taxon>
        <taxon>Agaricomycetidae</taxon>
        <taxon>Boletales</taxon>
        <taxon>Paxilineae</taxon>
        <taxon>Paxillaceae</taxon>
        <taxon>Paxillus</taxon>
    </lineage>
</organism>
<dbReference type="AlphaFoldDB" id="A0A0C9SXG3"/>
<evidence type="ECO:0000313" key="2">
    <source>
        <dbReference type="EMBL" id="KIJ14429.1"/>
    </source>
</evidence>
<dbReference type="EMBL" id="KN819343">
    <property type="protein sequence ID" value="KIJ14429.1"/>
    <property type="molecule type" value="Genomic_DNA"/>
</dbReference>
<dbReference type="OrthoDB" id="2621733at2759"/>
<keyword evidence="3" id="KW-1185">Reference proteome</keyword>
<proteinExistence type="predicted"/>
<protein>
    <submittedName>
        <fullName evidence="2">Uncharacterized protein</fullName>
    </submittedName>
</protein>
<reference evidence="3" key="2">
    <citation type="submission" date="2015-01" db="EMBL/GenBank/DDBJ databases">
        <title>Evolutionary Origins and Diversification of the Mycorrhizal Mutualists.</title>
        <authorList>
            <consortium name="DOE Joint Genome Institute"/>
            <consortium name="Mycorrhizal Genomics Consortium"/>
            <person name="Kohler A."/>
            <person name="Kuo A."/>
            <person name="Nagy L.G."/>
            <person name="Floudas D."/>
            <person name="Copeland A."/>
            <person name="Barry K.W."/>
            <person name="Cichocki N."/>
            <person name="Veneault-Fourrey C."/>
            <person name="LaButti K."/>
            <person name="Lindquist E.A."/>
            <person name="Lipzen A."/>
            <person name="Lundell T."/>
            <person name="Morin E."/>
            <person name="Murat C."/>
            <person name="Riley R."/>
            <person name="Ohm R."/>
            <person name="Sun H."/>
            <person name="Tunlid A."/>
            <person name="Henrissat B."/>
            <person name="Grigoriev I.V."/>
            <person name="Hibbett D.S."/>
            <person name="Martin F."/>
        </authorList>
    </citation>
    <scope>NUCLEOTIDE SEQUENCE [LARGE SCALE GENOMIC DNA]</scope>
    <source>
        <strain evidence="3">ATCC 200175</strain>
    </source>
</reference>
<name>A0A0C9SXG3_PAXIN</name>
<sequence>MIFFSRKPKTSALPPGWPSPYHNKCSQRDCLFSNSPQTTKGVYQCRGVPGGFFCEGTYKISSSRAQETERYLKEMAMARRAAEEEQRKRTISEMRRPDVNARRRGRDTPVYVVSTDDRARRGYGQTPRHSHAHPVKPNDGRPQVASQRRPSIAGNRPTSSQIETEFIQDQIMMHLYPEQRIQPRW</sequence>
<evidence type="ECO:0000313" key="3">
    <source>
        <dbReference type="Proteomes" id="UP000053647"/>
    </source>
</evidence>
<reference evidence="2 3" key="1">
    <citation type="submission" date="2014-06" db="EMBL/GenBank/DDBJ databases">
        <authorList>
            <consortium name="DOE Joint Genome Institute"/>
            <person name="Kuo A."/>
            <person name="Kohler A."/>
            <person name="Nagy L.G."/>
            <person name="Floudas D."/>
            <person name="Copeland A."/>
            <person name="Barry K.W."/>
            <person name="Cichocki N."/>
            <person name="Veneault-Fourrey C."/>
            <person name="LaButti K."/>
            <person name="Lindquist E.A."/>
            <person name="Lipzen A."/>
            <person name="Lundell T."/>
            <person name="Morin E."/>
            <person name="Murat C."/>
            <person name="Sun H."/>
            <person name="Tunlid A."/>
            <person name="Henrissat B."/>
            <person name="Grigoriev I.V."/>
            <person name="Hibbett D.S."/>
            <person name="Martin F."/>
            <person name="Nordberg H.P."/>
            <person name="Cantor M.N."/>
            <person name="Hua S.X."/>
        </authorList>
    </citation>
    <scope>NUCLEOTIDE SEQUENCE [LARGE SCALE GENOMIC DNA]</scope>
    <source>
        <strain evidence="2 3">ATCC 200175</strain>
    </source>
</reference>
<dbReference type="Proteomes" id="UP000053647">
    <property type="component" value="Unassembled WGS sequence"/>
</dbReference>
<evidence type="ECO:0000256" key="1">
    <source>
        <dbReference type="SAM" id="MobiDB-lite"/>
    </source>
</evidence>